<dbReference type="Proteomes" id="UP000238083">
    <property type="component" value="Unassembled WGS sequence"/>
</dbReference>
<evidence type="ECO:0000256" key="1">
    <source>
        <dbReference type="ARBA" id="ARBA00004167"/>
    </source>
</evidence>
<gene>
    <name evidence="7" type="ORF">CLV37_101148</name>
</gene>
<keyword evidence="5 6" id="KW-0472">Membrane</keyword>
<proteinExistence type="predicted"/>
<protein>
    <submittedName>
        <fullName evidence="7">Prepilin-type N-terminal cleavage/methylation domain-containing protein</fullName>
    </submittedName>
</protein>
<evidence type="ECO:0000256" key="2">
    <source>
        <dbReference type="ARBA" id="ARBA00022481"/>
    </source>
</evidence>
<dbReference type="RefSeq" id="WP_106206019.1">
    <property type="nucleotide sequence ID" value="NZ_PVZF01000001.1"/>
</dbReference>
<dbReference type="Pfam" id="PF07963">
    <property type="entry name" value="N_methyl"/>
    <property type="match status" value="1"/>
</dbReference>
<dbReference type="NCBIfam" id="TIGR02532">
    <property type="entry name" value="IV_pilin_GFxxxE"/>
    <property type="match status" value="1"/>
</dbReference>
<dbReference type="GO" id="GO:0015628">
    <property type="term" value="P:protein secretion by the type II secretion system"/>
    <property type="evidence" value="ECO:0007669"/>
    <property type="project" value="InterPro"/>
</dbReference>
<dbReference type="Gene3D" id="3.30.700.10">
    <property type="entry name" value="Glycoprotein, Type 4 Pilin"/>
    <property type="match status" value="1"/>
</dbReference>
<accession>A0A2T0R9R9</accession>
<evidence type="ECO:0000313" key="8">
    <source>
        <dbReference type="Proteomes" id="UP000238083"/>
    </source>
</evidence>
<evidence type="ECO:0000313" key="7">
    <source>
        <dbReference type="EMBL" id="PRY17906.1"/>
    </source>
</evidence>
<dbReference type="PROSITE" id="PS00409">
    <property type="entry name" value="PROKAR_NTER_METHYL"/>
    <property type="match status" value="1"/>
</dbReference>
<keyword evidence="2" id="KW-0488">Methylation</keyword>
<dbReference type="SUPFAM" id="SSF54523">
    <property type="entry name" value="Pili subunits"/>
    <property type="match status" value="1"/>
</dbReference>
<feature type="transmembrane region" description="Helical" evidence="6">
    <location>
        <begin position="21"/>
        <end position="40"/>
    </location>
</feature>
<dbReference type="InterPro" id="IPR012902">
    <property type="entry name" value="N_methyl_site"/>
</dbReference>
<organism evidence="7 8">
    <name type="scientific">Kineococcus rhizosphaerae</name>
    <dbReference type="NCBI Taxonomy" id="559628"/>
    <lineage>
        <taxon>Bacteria</taxon>
        <taxon>Bacillati</taxon>
        <taxon>Actinomycetota</taxon>
        <taxon>Actinomycetes</taxon>
        <taxon>Kineosporiales</taxon>
        <taxon>Kineosporiaceae</taxon>
        <taxon>Kineococcus</taxon>
    </lineage>
</organism>
<evidence type="ECO:0000256" key="3">
    <source>
        <dbReference type="ARBA" id="ARBA00022692"/>
    </source>
</evidence>
<dbReference type="GO" id="GO:0016020">
    <property type="term" value="C:membrane"/>
    <property type="evidence" value="ECO:0007669"/>
    <property type="project" value="UniProtKB-SubCell"/>
</dbReference>
<sequence>MLARIRKSIEDKDQGFTLIELLVVMIIIGILAAIAIPVFLNQRKKAVDSSLKADVKTIATAEETNFTDNSAYVATTGAAGADLTIGDTVKVSPNNAFTITLNTAGTAYCIVGTNTKASRPLVYVSSAGGQQPTSVTVCPTTF</sequence>
<dbReference type="AlphaFoldDB" id="A0A2T0R9R9"/>
<keyword evidence="4 6" id="KW-1133">Transmembrane helix</keyword>
<evidence type="ECO:0000256" key="4">
    <source>
        <dbReference type="ARBA" id="ARBA00022989"/>
    </source>
</evidence>
<name>A0A2T0R9R9_9ACTN</name>
<evidence type="ECO:0000256" key="6">
    <source>
        <dbReference type="SAM" id="Phobius"/>
    </source>
</evidence>
<keyword evidence="3 6" id="KW-0812">Transmembrane</keyword>
<evidence type="ECO:0000256" key="5">
    <source>
        <dbReference type="ARBA" id="ARBA00023136"/>
    </source>
</evidence>
<dbReference type="EMBL" id="PVZF01000001">
    <property type="protein sequence ID" value="PRY17906.1"/>
    <property type="molecule type" value="Genomic_DNA"/>
</dbReference>
<dbReference type="InterPro" id="IPR000983">
    <property type="entry name" value="Bac_GSPG_pilin"/>
</dbReference>
<dbReference type="PANTHER" id="PTHR30093">
    <property type="entry name" value="GENERAL SECRETION PATHWAY PROTEIN G"/>
    <property type="match status" value="1"/>
</dbReference>
<comment type="subcellular location">
    <subcellularLocation>
        <location evidence="1">Membrane</location>
        <topology evidence="1">Single-pass membrane protein</topology>
    </subcellularLocation>
</comment>
<comment type="caution">
    <text evidence="7">The sequence shown here is derived from an EMBL/GenBank/DDBJ whole genome shotgun (WGS) entry which is preliminary data.</text>
</comment>
<dbReference type="GO" id="GO:0015627">
    <property type="term" value="C:type II protein secretion system complex"/>
    <property type="evidence" value="ECO:0007669"/>
    <property type="project" value="InterPro"/>
</dbReference>
<dbReference type="OrthoDB" id="4828881at2"/>
<keyword evidence="8" id="KW-1185">Reference proteome</keyword>
<dbReference type="PANTHER" id="PTHR30093:SF44">
    <property type="entry name" value="TYPE II SECRETION SYSTEM CORE PROTEIN G"/>
    <property type="match status" value="1"/>
</dbReference>
<dbReference type="PRINTS" id="PR00813">
    <property type="entry name" value="BCTERIALGSPG"/>
</dbReference>
<dbReference type="InterPro" id="IPR045584">
    <property type="entry name" value="Pilin-like"/>
</dbReference>
<reference evidence="7 8" key="1">
    <citation type="submission" date="2018-03" db="EMBL/GenBank/DDBJ databases">
        <title>Genomic Encyclopedia of Archaeal and Bacterial Type Strains, Phase II (KMG-II): from individual species to whole genera.</title>
        <authorList>
            <person name="Goeker M."/>
        </authorList>
    </citation>
    <scope>NUCLEOTIDE SEQUENCE [LARGE SCALE GENOMIC DNA]</scope>
    <source>
        <strain evidence="7 8">DSM 19711</strain>
    </source>
</reference>